<evidence type="ECO:0000313" key="1">
    <source>
        <dbReference type="Proteomes" id="UP000887565"/>
    </source>
</evidence>
<dbReference type="WBParaSite" id="nRc.2.0.1.t46696-RA">
    <property type="protein sequence ID" value="nRc.2.0.1.t46696-RA"/>
    <property type="gene ID" value="nRc.2.0.1.g46696"/>
</dbReference>
<protein>
    <submittedName>
        <fullName evidence="2">Uncharacterized protein</fullName>
    </submittedName>
</protein>
<dbReference type="Proteomes" id="UP000887565">
    <property type="component" value="Unplaced"/>
</dbReference>
<sequence>MNILFFSLLISNAIKKDTFLSSNHVFGQISLESEVSDSQVRDSQLSDSQVSDSKIEAQIEALTAFSDNLTVIKGLELLLLVQKPTSSANRDGTLNHDLASLAKTVLLKFFSFKSLVRSTPSYFRPGKPKNMHLNVLVEATWAPLIDENMNNDEEEEPLETTSTSQSTVPTSINVGKEPESFLLNLTSTSQSTVPLTMSLEQIEMFDQEEHTFRTNFLTSSPSTTYLKRTPPILARMPIYRRFYLLNPLSTVKECPSECQQEHRLLSRNCSIEKHIMYNGTKVPCNPMPETYQIISRPKLFLNQIQCFQDIMLGLSHVLIMFFIFRVDDEFEKFSSSGSTRLGYQASVKLCQQYRWKKGKSMLCL</sequence>
<proteinExistence type="predicted"/>
<keyword evidence="1" id="KW-1185">Reference proteome</keyword>
<name>A0A915LAB2_ROMCU</name>
<accession>A0A915LAB2</accession>
<evidence type="ECO:0000313" key="2">
    <source>
        <dbReference type="WBParaSite" id="nRc.2.0.1.t46696-RA"/>
    </source>
</evidence>
<organism evidence="1 2">
    <name type="scientific">Romanomermis culicivorax</name>
    <name type="common">Nematode worm</name>
    <dbReference type="NCBI Taxonomy" id="13658"/>
    <lineage>
        <taxon>Eukaryota</taxon>
        <taxon>Metazoa</taxon>
        <taxon>Ecdysozoa</taxon>
        <taxon>Nematoda</taxon>
        <taxon>Enoplea</taxon>
        <taxon>Dorylaimia</taxon>
        <taxon>Mermithida</taxon>
        <taxon>Mermithoidea</taxon>
        <taxon>Mermithidae</taxon>
        <taxon>Romanomermis</taxon>
    </lineage>
</organism>
<dbReference type="AlphaFoldDB" id="A0A915LAB2"/>
<reference evidence="2" key="1">
    <citation type="submission" date="2022-11" db="UniProtKB">
        <authorList>
            <consortium name="WormBaseParasite"/>
        </authorList>
    </citation>
    <scope>IDENTIFICATION</scope>
</reference>